<dbReference type="EMBL" id="KV722375">
    <property type="protein sequence ID" value="OCH92036.1"/>
    <property type="molecule type" value="Genomic_DNA"/>
</dbReference>
<dbReference type="InterPro" id="IPR002347">
    <property type="entry name" value="SDR_fam"/>
</dbReference>
<dbReference type="Gene3D" id="3.40.50.720">
    <property type="entry name" value="NAD(P)-binding Rossmann-like Domain"/>
    <property type="match status" value="1"/>
</dbReference>
<sequence>MPSYLITGASRGIGLEFTRQLSSKVDNQVFALIRNKGTASELVELSSHTPNVRILQADVVDYKALKTAAAEVANVTGGTLDYLINNAAYIDRERQGLTLDGYPEGQEALLGDDIHKSIQVNVIGVIHTINAFLPLVSKSSIKKVITISSGVADPEYTLAAGFATAAPYSISKAALNLAIVKYAAKYQEEGIVFLSISPGIVNTAQKPPTPEEVEGFKKIVAMLKKAAPHWDGQPLTPEQSVKMVLDVVNSVTIKDSGAFVSHFGDKQWL</sequence>
<name>A0A8E2DMD8_9APHY</name>
<dbReference type="GO" id="GO:0016616">
    <property type="term" value="F:oxidoreductase activity, acting on the CH-OH group of donors, NAD or NADP as acceptor"/>
    <property type="evidence" value="ECO:0007669"/>
    <property type="project" value="TreeGrafter"/>
</dbReference>
<dbReference type="Pfam" id="PF00106">
    <property type="entry name" value="adh_short"/>
    <property type="match status" value="1"/>
</dbReference>
<dbReference type="InterPro" id="IPR036291">
    <property type="entry name" value="NAD(P)-bd_dom_sf"/>
</dbReference>
<dbReference type="Proteomes" id="UP000250043">
    <property type="component" value="Unassembled WGS sequence"/>
</dbReference>
<evidence type="ECO:0000313" key="1">
    <source>
        <dbReference type="EMBL" id="OCH92036.1"/>
    </source>
</evidence>
<dbReference type="OrthoDB" id="9876299at2759"/>
<protein>
    <submittedName>
        <fullName evidence="1">NAD(P)-binding protein</fullName>
    </submittedName>
</protein>
<proteinExistence type="predicted"/>
<dbReference type="SUPFAM" id="SSF51735">
    <property type="entry name" value="NAD(P)-binding Rossmann-fold domains"/>
    <property type="match status" value="1"/>
</dbReference>
<reference evidence="1 2" key="1">
    <citation type="submission" date="2016-07" db="EMBL/GenBank/DDBJ databases">
        <title>Draft genome of the white-rot fungus Obba rivulosa 3A-2.</title>
        <authorList>
            <consortium name="DOE Joint Genome Institute"/>
            <person name="Miettinen O."/>
            <person name="Riley R."/>
            <person name="Acob R."/>
            <person name="Barry K."/>
            <person name="Cullen D."/>
            <person name="De Vries R."/>
            <person name="Hainaut M."/>
            <person name="Hatakka A."/>
            <person name="Henrissat B."/>
            <person name="Hilden K."/>
            <person name="Kuo R."/>
            <person name="Labutti K."/>
            <person name="Lipzen A."/>
            <person name="Makela M.R."/>
            <person name="Sandor L."/>
            <person name="Spatafora J.W."/>
            <person name="Grigoriev I.V."/>
            <person name="Hibbett D.S."/>
        </authorList>
    </citation>
    <scope>NUCLEOTIDE SEQUENCE [LARGE SCALE GENOMIC DNA]</scope>
    <source>
        <strain evidence="1 2">3A-2</strain>
    </source>
</reference>
<dbReference type="PANTHER" id="PTHR45458">
    <property type="entry name" value="SHORT-CHAIN DEHYDROGENASE/REDUCTASE SDR"/>
    <property type="match status" value="1"/>
</dbReference>
<dbReference type="CDD" id="cd05325">
    <property type="entry name" value="carb_red_sniffer_like_SDR_c"/>
    <property type="match status" value="1"/>
</dbReference>
<dbReference type="InterPro" id="IPR052184">
    <property type="entry name" value="SDR_enzymes"/>
</dbReference>
<dbReference type="AlphaFoldDB" id="A0A8E2DMD8"/>
<keyword evidence="2" id="KW-1185">Reference proteome</keyword>
<evidence type="ECO:0000313" key="2">
    <source>
        <dbReference type="Proteomes" id="UP000250043"/>
    </source>
</evidence>
<accession>A0A8E2DMD8</accession>
<organism evidence="1 2">
    <name type="scientific">Obba rivulosa</name>
    <dbReference type="NCBI Taxonomy" id="1052685"/>
    <lineage>
        <taxon>Eukaryota</taxon>
        <taxon>Fungi</taxon>
        <taxon>Dikarya</taxon>
        <taxon>Basidiomycota</taxon>
        <taxon>Agaricomycotina</taxon>
        <taxon>Agaricomycetes</taxon>
        <taxon>Polyporales</taxon>
        <taxon>Gelatoporiaceae</taxon>
        <taxon>Obba</taxon>
    </lineage>
</organism>
<dbReference type="PANTHER" id="PTHR45458:SF3">
    <property type="entry name" value="CHAIN DEHYDROGENASE (ATSC), PUTATIVE-RELATED"/>
    <property type="match status" value="1"/>
</dbReference>
<dbReference type="PRINTS" id="PR00081">
    <property type="entry name" value="GDHRDH"/>
</dbReference>
<gene>
    <name evidence="1" type="ORF">OBBRIDRAFT_791669</name>
</gene>